<dbReference type="PRINTS" id="PR01438">
    <property type="entry name" value="UNVRSLSTRESS"/>
</dbReference>
<feature type="domain" description="UspA" evidence="2">
    <location>
        <begin position="151"/>
        <end position="289"/>
    </location>
</feature>
<proteinExistence type="inferred from homology"/>
<protein>
    <submittedName>
        <fullName evidence="3">Nucleotide-binding universal stress UspA family protein</fullName>
    </submittedName>
</protein>
<gene>
    <name evidence="3" type="ORF">BJY22_004915</name>
</gene>
<dbReference type="InterPro" id="IPR014729">
    <property type="entry name" value="Rossmann-like_a/b/a_fold"/>
</dbReference>
<accession>A0A7X5VF73</accession>
<feature type="domain" description="UspA" evidence="2">
    <location>
        <begin position="7"/>
        <end position="140"/>
    </location>
</feature>
<evidence type="ECO:0000313" key="4">
    <source>
        <dbReference type="Proteomes" id="UP000555407"/>
    </source>
</evidence>
<dbReference type="EMBL" id="JAASRO010000001">
    <property type="protein sequence ID" value="NIK59198.1"/>
    <property type="molecule type" value="Genomic_DNA"/>
</dbReference>
<reference evidence="3 4" key="1">
    <citation type="submission" date="2020-03" db="EMBL/GenBank/DDBJ databases">
        <title>Sequencing the genomes of 1000 actinobacteria strains.</title>
        <authorList>
            <person name="Klenk H.-P."/>
        </authorList>
    </citation>
    <scope>NUCLEOTIDE SEQUENCE [LARGE SCALE GENOMIC DNA]</scope>
    <source>
        <strain evidence="3 4">DSM 45490</strain>
    </source>
</reference>
<dbReference type="Pfam" id="PF00582">
    <property type="entry name" value="Usp"/>
    <property type="match status" value="2"/>
</dbReference>
<evidence type="ECO:0000256" key="1">
    <source>
        <dbReference type="ARBA" id="ARBA00008791"/>
    </source>
</evidence>
<name>A0A7X5VF73_9ACTN</name>
<dbReference type="SUPFAM" id="SSF52402">
    <property type="entry name" value="Adenine nucleotide alpha hydrolases-like"/>
    <property type="match status" value="2"/>
</dbReference>
<organism evidence="3 4">
    <name type="scientific">Kribbella shirazensis</name>
    <dbReference type="NCBI Taxonomy" id="1105143"/>
    <lineage>
        <taxon>Bacteria</taxon>
        <taxon>Bacillati</taxon>
        <taxon>Actinomycetota</taxon>
        <taxon>Actinomycetes</taxon>
        <taxon>Propionibacteriales</taxon>
        <taxon>Kribbellaceae</taxon>
        <taxon>Kribbella</taxon>
    </lineage>
</organism>
<evidence type="ECO:0000313" key="3">
    <source>
        <dbReference type="EMBL" id="NIK59198.1"/>
    </source>
</evidence>
<dbReference type="InterPro" id="IPR006016">
    <property type="entry name" value="UspA"/>
</dbReference>
<dbReference type="AlphaFoldDB" id="A0A7X5VF73"/>
<dbReference type="CDD" id="cd00293">
    <property type="entry name" value="USP-like"/>
    <property type="match status" value="1"/>
</dbReference>
<sequence>MRSKPVIHVGVDGSWRDAGALEWALQESLVRREPLQVVHVIDERLRDVTVWEPEAVDVASKGLVDDVQNYLDEPQHSADGLAHTAELLVGSPARRLTEAAADSRMLVVGRRGMGTFKRLLIGSTSEAVVARAAVPVVVVPEHWRPSDHAGPVLVALDDDDDNAAVMEFAVAEATERGLPVRLVHVWDLPAVYSWDAMNVAGLSTEWAENAERHFDNVAAEWRKKYPEQSFQVDVRRGHVVDGVVTAADQSDAQLLVVGRRHHSRLVSLLLGSVTRGVLHHAACPLAVVHCMNLR</sequence>
<dbReference type="RefSeq" id="WP_167210579.1">
    <property type="nucleotide sequence ID" value="NZ_JAASRO010000001.1"/>
</dbReference>
<comment type="caution">
    <text evidence="3">The sequence shown here is derived from an EMBL/GenBank/DDBJ whole genome shotgun (WGS) entry which is preliminary data.</text>
</comment>
<dbReference type="InterPro" id="IPR006015">
    <property type="entry name" value="Universal_stress_UspA"/>
</dbReference>
<dbReference type="Proteomes" id="UP000555407">
    <property type="component" value="Unassembled WGS sequence"/>
</dbReference>
<keyword evidence="4" id="KW-1185">Reference proteome</keyword>
<comment type="similarity">
    <text evidence="1">Belongs to the universal stress protein A family.</text>
</comment>
<dbReference type="Gene3D" id="3.40.50.620">
    <property type="entry name" value="HUPs"/>
    <property type="match status" value="2"/>
</dbReference>
<dbReference type="PANTHER" id="PTHR46268">
    <property type="entry name" value="STRESS RESPONSE PROTEIN NHAX"/>
    <property type="match status" value="1"/>
</dbReference>
<evidence type="ECO:0000259" key="2">
    <source>
        <dbReference type="Pfam" id="PF00582"/>
    </source>
</evidence>
<dbReference type="PANTHER" id="PTHR46268:SF6">
    <property type="entry name" value="UNIVERSAL STRESS PROTEIN UP12"/>
    <property type="match status" value="1"/>
</dbReference>